<dbReference type="EMBL" id="GDJX01013626">
    <property type="protein sequence ID" value="JAT54310.1"/>
    <property type="molecule type" value="Transcribed_RNA"/>
</dbReference>
<dbReference type="PANTHER" id="PTHR46868:SF3">
    <property type="entry name" value="FCS-LIKE ZINC FINGER 11"/>
    <property type="match status" value="1"/>
</dbReference>
<gene>
    <name evidence="6" type="primary">pcpR_1</name>
    <name evidence="6" type="ORF">g.67776</name>
</gene>
<keyword evidence="2" id="KW-0479">Metal-binding</keyword>
<sequence>MMLRKRSRPAQKDHSGGPLMTDSASESSFSSDAARKPRNTSFFTLPGLFVGFAKGMADSDSARSPISPLDYKVFSSLGSHFARSPRSPGFEGPRKSWECDRVGLGLVDSLNDECKPCGSLLGSSESRNILFGSQMKVSIPSPRPHLDHLLQEGSATSPKSLPKNYVISSRTRIGSPLRSGSSEKGPAELPPAHLDPGVLGKIRSCSADMGRSLMGCKNLSSEVIRCQPRKDTSISLSVGGLDFESSSGSLPITRGLMGSLSAGDIEQSEDYTCIISHGPNPKTIHIFGDCILERHTSDSSDFVSNKQGEEGRGSSWMVKCSEDPMPFPSEGFLSVCYSCKKKLDGKDIYMYRGEKAFCSCSCRSQEIMDEEEMEGPATDCHGSPSSTCSEEEIFLPGSVVAV</sequence>
<accession>A0A1D1YI72</accession>
<evidence type="ECO:0000313" key="6">
    <source>
        <dbReference type="EMBL" id="JAT54310.1"/>
    </source>
</evidence>
<evidence type="ECO:0000256" key="4">
    <source>
        <dbReference type="SAM" id="MobiDB-lite"/>
    </source>
</evidence>
<proteinExistence type="inferred from homology"/>
<dbReference type="Pfam" id="PF04570">
    <property type="entry name" value="zf-FLZ"/>
    <property type="match status" value="1"/>
</dbReference>
<dbReference type="AlphaFoldDB" id="A0A1D1YI72"/>
<feature type="compositionally biased region" description="Polar residues" evidence="4">
    <location>
        <begin position="166"/>
        <end position="182"/>
    </location>
</feature>
<dbReference type="InterPro" id="IPR007650">
    <property type="entry name" value="Zf-FLZ_dom"/>
</dbReference>
<evidence type="ECO:0000259" key="5">
    <source>
        <dbReference type="PROSITE" id="PS51795"/>
    </source>
</evidence>
<organism evidence="6">
    <name type="scientific">Anthurium amnicola</name>
    <dbReference type="NCBI Taxonomy" id="1678845"/>
    <lineage>
        <taxon>Eukaryota</taxon>
        <taxon>Viridiplantae</taxon>
        <taxon>Streptophyta</taxon>
        <taxon>Embryophyta</taxon>
        <taxon>Tracheophyta</taxon>
        <taxon>Spermatophyta</taxon>
        <taxon>Magnoliopsida</taxon>
        <taxon>Liliopsida</taxon>
        <taxon>Araceae</taxon>
        <taxon>Pothoideae</taxon>
        <taxon>Potheae</taxon>
        <taxon>Anthurium</taxon>
    </lineage>
</organism>
<name>A0A1D1YI72_9ARAE</name>
<comment type="similarity">
    <text evidence="1">Belongs to the FLZ family.</text>
</comment>
<evidence type="ECO:0000256" key="1">
    <source>
        <dbReference type="ARBA" id="ARBA00009374"/>
    </source>
</evidence>
<evidence type="ECO:0000256" key="2">
    <source>
        <dbReference type="ARBA" id="ARBA00022723"/>
    </source>
</evidence>
<protein>
    <submittedName>
        <fullName evidence="6">PCP degradation transcriptional activation protein</fullName>
    </submittedName>
</protein>
<reference evidence="6" key="1">
    <citation type="submission" date="2015-07" db="EMBL/GenBank/DDBJ databases">
        <title>Transcriptome Assembly of Anthurium amnicola.</title>
        <authorList>
            <person name="Suzuki J."/>
        </authorList>
    </citation>
    <scope>NUCLEOTIDE SEQUENCE</scope>
</reference>
<dbReference type="PROSITE" id="PS51795">
    <property type="entry name" value="ZF_FLZ"/>
    <property type="match status" value="1"/>
</dbReference>
<feature type="region of interest" description="Disordered" evidence="4">
    <location>
        <begin position="142"/>
        <end position="193"/>
    </location>
</feature>
<dbReference type="InterPro" id="IPR044585">
    <property type="entry name" value="FLZ10/11"/>
</dbReference>
<dbReference type="GO" id="GO:0046872">
    <property type="term" value="F:metal ion binding"/>
    <property type="evidence" value="ECO:0007669"/>
    <property type="project" value="UniProtKB-KW"/>
</dbReference>
<evidence type="ECO:0000256" key="3">
    <source>
        <dbReference type="PROSITE-ProRule" id="PRU01131"/>
    </source>
</evidence>
<feature type="region of interest" description="Disordered" evidence="4">
    <location>
        <begin position="1"/>
        <end position="39"/>
    </location>
</feature>
<feature type="domain" description="FLZ-type" evidence="5">
    <location>
        <begin position="331"/>
        <end position="374"/>
    </location>
</feature>
<dbReference type="PANTHER" id="PTHR46868">
    <property type="entry name" value="FCS-LIKE ZINC FINGER 11"/>
    <property type="match status" value="1"/>
</dbReference>
<feature type="zinc finger region" description="FLZ-type" evidence="3">
    <location>
        <begin position="331"/>
        <end position="374"/>
    </location>
</feature>
<feature type="compositionally biased region" description="Low complexity" evidence="4">
    <location>
        <begin position="22"/>
        <end position="32"/>
    </location>
</feature>